<evidence type="ECO:0000256" key="2">
    <source>
        <dbReference type="ARBA" id="ARBA00022692"/>
    </source>
</evidence>
<dbReference type="PANTHER" id="PTHR24028:SF236">
    <property type="entry name" value="PROTOCADHERIN GAMMA-C3"/>
    <property type="match status" value="1"/>
</dbReference>
<evidence type="ECO:0000256" key="5">
    <source>
        <dbReference type="ARBA" id="ARBA00022889"/>
    </source>
</evidence>
<accession>A0AAJ8DRA9</accession>
<evidence type="ECO:0000313" key="12">
    <source>
        <dbReference type="RefSeq" id="XP_050928558.1"/>
    </source>
</evidence>
<protein>
    <submittedName>
        <fullName evidence="12">Protocadherin gamma-A12-like</fullName>
    </submittedName>
</protein>
<comment type="subcellular location">
    <subcellularLocation>
        <location evidence="1">Membrane</location>
        <topology evidence="1">Single-pass membrane protein</topology>
    </subcellularLocation>
</comment>
<feature type="domain" description="Cadherin" evidence="10">
    <location>
        <begin position="167"/>
        <end position="240"/>
    </location>
</feature>
<dbReference type="InterPro" id="IPR002126">
    <property type="entry name" value="Cadherin-like_dom"/>
</dbReference>
<feature type="domain" description="Cadherin" evidence="10">
    <location>
        <begin position="5"/>
        <end position="61"/>
    </location>
</feature>
<dbReference type="PANTHER" id="PTHR24028">
    <property type="entry name" value="CADHERIN-87A"/>
    <property type="match status" value="1"/>
</dbReference>
<dbReference type="GeneID" id="108885668"/>
<evidence type="ECO:0000313" key="11">
    <source>
        <dbReference type="Proteomes" id="UP000694890"/>
    </source>
</evidence>
<dbReference type="InterPro" id="IPR015919">
    <property type="entry name" value="Cadherin-like_sf"/>
</dbReference>
<evidence type="ECO:0000256" key="6">
    <source>
        <dbReference type="ARBA" id="ARBA00022989"/>
    </source>
</evidence>
<proteinExistence type="predicted"/>
<evidence type="ECO:0000256" key="4">
    <source>
        <dbReference type="ARBA" id="ARBA00022837"/>
    </source>
</evidence>
<dbReference type="AlphaFoldDB" id="A0AAJ8DRA9"/>
<dbReference type="InterPro" id="IPR050174">
    <property type="entry name" value="Protocadherin/Cadherin-CA"/>
</dbReference>
<dbReference type="Proteomes" id="UP000694890">
    <property type="component" value="Linkage group LG8"/>
</dbReference>
<name>A0AAJ8DRA9_LATCA</name>
<evidence type="ECO:0000256" key="9">
    <source>
        <dbReference type="PROSITE-ProRule" id="PRU00043"/>
    </source>
</evidence>
<evidence type="ECO:0000256" key="3">
    <source>
        <dbReference type="ARBA" id="ARBA00022737"/>
    </source>
</evidence>
<dbReference type="PROSITE" id="PS50268">
    <property type="entry name" value="CADHERIN_2"/>
    <property type="match status" value="3"/>
</dbReference>
<evidence type="ECO:0000256" key="7">
    <source>
        <dbReference type="ARBA" id="ARBA00023136"/>
    </source>
</evidence>
<dbReference type="Pfam" id="PF00028">
    <property type="entry name" value="Cadherin"/>
    <property type="match status" value="1"/>
</dbReference>
<dbReference type="SMART" id="SM00112">
    <property type="entry name" value="CA"/>
    <property type="match status" value="2"/>
</dbReference>
<gene>
    <name evidence="12" type="primary">LOC108885668</name>
</gene>
<keyword evidence="7" id="KW-0472">Membrane</keyword>
<keyword evidence="8" id="KW-0325">Glycoprotein</keyword>
<feature type="domain" description="Cadherin" evidence="10">
    <location>
        <begin position="62"/>
        <end position="166"/>
    </location>
</feature>
<dbReference type="KEGG" id="lcf:108885668"/>
<keyword evidence="2" id="KW-0812">Transmembrane</keyword>
<organism evidence="11 12">
    <name type="scientific">Lates calcarifer</name>
    <name type="common">Barramundi</name>
    <name type="synonym">Holocentrus calcarifer</name>
    <dbReference type="NCBI Taxonomy" id="8187"/>
    <lineage>
        <taxon>Eukaryota</taxon>
        <taxon>Metazoa</taxon>
        <taxon>Chordata</taxon>
        <taxon>Craniata</taxon>
        <taxon>Vertebrata</taxon>
        <taxon>Euteleostomi</taxon>
        <taxon>Actinopterygii</taxon>
        <taxon>Neopterygii</taxon>
        <taxon>Teleostei</taxon>
        <taxon>Neoteleostei</taxon>
        <taxon>Acanthomorphata</taxon>
        <taxon>Carangaria</taxon>
        <taxon>Carangaria incertae sedis</taxon>
        <taxon>Centropomidae</taxon>
        <taxon>Lates</taxon>
    </lineage>
</organism>
<dbReference type="PRINTS" id="PR00205">
    <property type="entry name" value="CADHERIN"/>
</dbReference>
<evidence type="ECO:0000256" key="8">
    <source>
        <dbReference type="ARBA" id="ARBA00023180"/>
    </source>
</evidence>
<reference evidence="12" key="1">
    <citation type="submission" date="2025-08" db="UniProtKB">
        <authorList>
            <consortium name="RefSeq"/>
        </authorList>
    </citation>
    <scope>IDENTIFICATION</scope>
    <source>
        <tissue evidence="12">Brain</tissue>
    </source>
</reference>
<dbReference type="GO" id="GO:0005886">
    <property type="term" value="C:plasma membrane"/>
    <property type="evidence" value="ECO:0007669"/>
    <property type="project" value="InterPro"/>
</dbReference>
<dbReference type="GO" id="GO:0009653">
    <property type="term" value="P:anatomical structure morphogenesis"/>
    <property type="evidence" value="ECO:0007669"/>
    <property type="project" value="UniProtKB-ARBA"/>
</dbReference>
<keyword evidence="4 9" id="KW-0106">Calcium</keyword>
<sequence length="253" mass="27346">MSSQINGNAYPELVLKKALDREAQAEHVLKINGIDGGNPVRSGTASIHIRVLDANDNVPVFSQRVYKASVPENSAVGTVIAKLNATDLDEGVYGEITYSFSHLSDKIGGVIEMNPQSGEVRVTGLIDYEEASTHELDVQAKDGGGQASHCKLIIDVIDVNDNKPVIEIKSASANVAEDSKPGTMVALINIYDLDTGSSGRVTCTISDNVQFKFVSEVKNYYMLVTDGLLDRELQPEYNITSRPLMRALPHSPA</sequence>
<dbReference type="FunFam" id="2.60.40.60:FF:000002">
    <property type="entry name" value="Protocadherin alpha 2"/>
    <property type="match status" value="1"/>
</dbReference>
<dbReference type="SUPFAM" id="SSF49313">
    <property type="entry name" value="Cadherin-like"/>
    <property type="match status" value="3"/>
</dbReference>
<dbReference type="RefSeq" id="XP_050928558.1">
    <property type="nucleotide sequence ID" value="XM_051072601.1"/>
</dbReference>
<keyword evidence="6" id="KW-1133">Transmembrane helix</keyword>
<keyword evidence="3" id="KW-0677">Repeat</keyword>
<dbReference type="GO" id="GO:0005509">
    <property type="term" value="F:calcium ion binding"/>
    <property type="evidence" value="ECO:0007669"/>
    <property type="project" value="UniProtKB-UniRule"/>
</dbReference>
<dbReference type="CDD" id="cd11304">
    <property type="entry name" value="Cadherin_repeat"/>
    <property type="match status" value="3"/>
</dbReference>
<dbReference type="InterPro" id="IPR020894">
    <property type="entry name" value="Cadherin_CS"/>
</dbReference>
<dbReference type="PROSITE" id="PS00232">
    <property type="entry name" value="CADHERIN_1"/>
    <property type="match status" value="2"/>
</dbReference>
<keyword evidence="5" id="KW-0130">Cell adhesion</keyword>
<dbReference type="GO" id="GO:0007156">
    <property type="term" value="P:homophilic cell adhesion via plasma membrane adhesion molecules"/>
    <property type="evidence" value="ECO:0007669"/>
    <property type="project" value="InterPro"/>
</dbReference>
<evidence type="ECO:0000256" key="1">
    <source>
        <dbReference type="ARBA" id="ARBA00004167"/>
    </source>
</evidence>
<evidence type="ECO:0000259" key="10">
    <source>
        <dbReference type="PROSITE" id="PS50268"/>
    </source>
</evidence>
<dbReference type="Gene3D" id="2.60.40.60">
    <property type="entry name" value="Cadherins"/>
    <property type="match status" value="3"/>
</dbReference>